<evidence type="ECO:0000313" key="4">
    <source>
        <dbReference type="Proteomes" id="UP000183794"/>
    </source>
</evidence>
<keyword evidence="3" id="KW-1185">Reference proteome</keyword>
<dbReference type="Gene3D" id="3.15.10.40">
    <property type="entry name" value="Uncharacterised protein PF07273, DUF1439"/>
    <property type="match status" value="1"/>
</dbReference>
<evidence type="ECO:0000313" key="2">
    <source>
        <dbReference type="EMBL" id="SGY89974.1"/>
    </source>
</evidence>
<evidence type="ECO:0008006" key="5">
    <source>
        <dbReference type="Google" id="ProtNLM"/>
    </source>
</evidence>
<sequence length="172" mass="19387">MDKLIITVVLMCSFAFPVQALTVKFSEADLQEKVSSVMPLVRKTSFLTVELSKPVLALAKDKNEIELQLNVKLLMAGLEYRGYTRLTGSLSYNSEKSAFYVTNMKVREVKVEGMPDLFAPQVIQMAEQVVNPVLNQMPIYKLKDDLTENMIKAVLESIEVRNKELVATLKVI</sequence>
<dbReference type="RefSeq" id="WP_244534141.1">
    <property type="nucleotide sequence ID" value="NZ_CAWQZC010000046.1"/>
</dbReference>
<dbReference type="Pfam" id="PF07273">
    <property type="entry name" value="DUF1439"/>
    <property type="match status" value="1"/>
</dbReference>
<dbReference type="GeneID" id="61294822"/>
<dbReference type="EMBL" id="FPLD01000036">
    <property type="protein sequence ID" value="SGY89974.1"/>
    <property type="molecule type" value="Genomic_DNA"/>
</dbReference>
<reference evidence="2 4" key="1">
    <citation type="submission" date="2016-11" db="EMBL/GenBank/DDBJ databases">
        <authorList>
            <person name="Jaros S."/>
            <person name="Januszkiewicz K."/>
            <person name="Wedrychowicz H."/>
        </authorList>
    </citation>
    <scope>NUCLEOTIDE SEQUENCE [LARGE SCALE GENOMIC DNA]</scope>
    <source>
        <strain evidence="2">NVI 5450</strain>
    </source>
</reference>
<dbReference type="Proteomes" id="UP000182660">
    <property type="component" value="Unassembled WGS sequence"/>
</dbReference>
<dbReference type="InterPro" id="IPR010835">
    <property type="entry name" value="DUF1439"/>
</dbReference>
<organism evidence="2 4">
    <name type="scientific">Moritella viscosa</name>
    <dbReference type="NCBI Taxonomy" id="80854"/>
    <lineage>
        <taxon>Bacteria</taxon>
        <taxon>Pseudomonadati</taxon>
        <taxon>Pseudomonadota</taxon>
        <taxon>Gammaproteobacteria</taxon>
        <taxon>Alteromonadales</taxon>
        <taxon>Moritellaceae</taxon>
        <taxon>Moritella</taxon>
    </lineage>
</organism>
<accession>A0A1K9Z8J1</accession>
<protein>
    <recommendedName>
        <fullName evidence="5">DUF1439 domain-containing protein</fullName>
    </recommendedName>
</protein>
<evidence type="ECO:0000313" key="1">
    <source>
        <dbReference type="EMBL" id="SGY86650.1"/>
    </source>
</evidence>
<dbReference type="EMBL" id="FPLJ01000031">
    <property type="protein sequence ID" value="SGY86650.1"/>
    <property type="molecule type" value="Genomic_DNA"/>
</dbReference>
<gene>
    <name evidence="1" type="ORF">MT2528_1088</name>
    <name evidence="2" type="ORF">NVI5450_1059</name>
</gene>
<name>A0A1K9Z8J1_9GAMM</name>
<dbReference type="Proteomes" id="UP000183794">
    <property type="component" value="Unassembled WGS sequence"/>
</dbReference>
<evidence type="ECO:0000313" key="3">
    <source>
        <dbReference type="Proteomes" id="UP000182660"/>
    </source>
</evidence>
<reference evidence="1 3" key="2">
    <citation type="submission" date="2016-11" db="EMBL/GenBank/DDBJ databases">
        <authorList>
            <person name="Klemetsen T."/>
        </authorList>
    </citation>
    <scope>NUCLEOTIDE SEQUENCE [LARGE SCALE GENOMIC DNA]</scope>
    <source>
        <strain evidence="1">MT 2528</strain>
    </source>
</reference>
<dbReference type="AlphaFoldDB" id="A0A1K9Z8J1"/>
<proteinExistence type="predicted"/>